<sequence>MTELRANPQPSETPASGGRGNSTVRTRRIHYQIITRVGGLEAIRTRPDHPEERMWLWVDYRQSKLSLLWSIRLESVLTSLLCGTRTSGHRYRLDRLAAVCEHCI</sequence>
<reference evidence="2 3" key="1">
    <citation type="journal article" date="2018" name="Nat. Ecol. Evol.">
        <title>Pezizomycetes genomes reveal the molecular basis of ectomycorrhizal truffle lifestyle.</title>
        <authorList>
            <person name="Murat C."/>
            <person name="Payen T."/>
            <person name="Noel B."/>
            <person name="Kuo A."/>
            <person name="Morin E."/>
            <person name="Chen J."/>
            <person name="Kohler A."/>
            <person name="Krizsan K."/>
            <person name="Balestrini R."/>
            <person name="Da Silva C."/>
            <person name="Montanini B."/>
            <person name="Hainaut M."/>
            <person name="Levati E."/>
            <person name="Barry K.W."/>
            <person name="Belfiori B."/>
            <person name="Cichocki N."/>
            <person name="Clum A."/>
            <person name="Dockter R.B."/>
            <person name="Fauchery L."/>
            <person name="Guy J."/>
            <person name="Iotti M."/>
            <person name="Le Tacon F."/>
            <person name="Lindquist E.A."/>
            <person name="Lipzen A."/>
            <person name="Malagnac F."/>
            <person name="Mello A."/>
            <person name="Molinier V."/>
            <person name="Miyauchi S."/>
            <person name="Poulain J."/>
            <person name="Riccioni C."/>
            <person name="Rubini A."/>
            <person name="Sitrit Y."/>
            <person name="Splivallo R."/>
            <person name="Traeger S."/>
            <person name="Wang M."/>
            <person name="Zifcakova L."/>
            <person name="Wipf D."/>
            <person name="Zambonelli A."/>
            <person name="Paolocci F."/>
            <person name="Nowrousian M."/>
            <person name="Ottonello S."/>
            <person name="Baldrian P."/>
            <person name="Spatafora J.W."/>
            <person name="Henrissat B."/>
            <person name="Nagy L.G."/>
            <person name="Aury J.M."/>
            <person name="Wincker P."/>
            <person name="Grigoriev I.V."/>
            <person name="Bonfante P."/>
            <person name="Martin F.M."/>
        </authorList>
    </citation>
    <scope>NUCLEOTIDE SEQUENCE [LARGE SCALE GENOMIC DNA]</scope>
    <source>
        <strain evidence="2 3">120613-1</strain>
    </source>
</reference>
<evidence type="ECO:0000256" key="1">
    <source>
        <dbReference type="SAM" id="MobiDB-lite"/>
    </source>
</evidence>
<feature type="region of interest" description="Disordered" evidence="1">
    <location>
        <begin position="1"/>
        <end position="25"/>
    </location>
</feature>
<dbReference type="Proteomes" id="UP000276215">
    <property type="component" value="Unassembled WGS sequence"/>
</dbReference>
<dbReference type="AlphaFoldDB" id="A0A3N4K2E6"/>
<accession>A0A3N4K2E6</accession>
<evidence type="ECO:0000313" key="2">
    <source>
        <dbReference type="EMBL" id="RPB04473.1"/>
    </source>
</evidence>
<dbReference type="EMBL" id="ML120358">
    <property type="protein sequence ID" value="RPB04473.1"/>
    <property type="molecule type" value="Genomic_DNA"/>
</dbReference>
<organism evidence="2 3">
    <name type="scientific">Choiromyces venosus 120613-1</name>
    <dbReference type="NCBI Taxonomy" id="1336337"/>
    <lineage>
        <taxon>Eukaryota</taxon>
        <taxon>Fungi</taxon>
        <taxon>Dikarya</taxon>
        <taxon>Ascomycota</taxon>
        <taxon>Pezizomycotina</taxon>
        <taxon>Pezizomycetes</taxon>
        <taxon>Pezizales</taxon>
        <taxon>Tuberaceae</taxon>
        <taxon>Choiromyces</taxon>
    </lineage>
</organism>
<name>A0A3N4K2E6_9PEZI</name>
<protein>
    <submittedName>
        <fullName evidence="2">Uncharacterized protein</fullName>
    </submittedName>
</protein>
<evidence type="ECO:0000313" key="3">
    <source>
        <dbReference type="Proteomes" id="UP000276215"/>
    </source>
</evidence>
<gene>
    <name evidence="2" type="ORF">L873DRAFT_1799362</name>
</gene>
<keyword evidence="3" id="KW-1185">Reference proteome</keyword>
<proteinExistence type="predicted"/>